<sequence>MVSSSVSEFLSKYFLCNYFLLMTVDVLLVWCGLAAIAKFELIILLSAIIISLNKLRNQTTRMDLFIIFFSISIAIASLSNIYPQAFWFEGVRYQLFSIIFFFVGESSTSKDWDFFDKSIIPVLVVCFIGLILYITSPSWYVDFKLSGFTDNEGGRFLEMTRLSAFWTYPYWVSYGSGIIYFYLLFKSYKKGRITTKIAFALIFLAVIMVLAQQRAPIAFVALITLTLLVNSLFNGQKRSFSTYVLFLLLILVCCISIVFSFLDQERLIFMLSKFESLIEGGNASFLKERTNIFSDFYSKKITFWGDGIGRYGHEAYYSGKMAITDQQYLKIMYETGYFGIICYSIFILLVVIRGIRNFKDNLFELGIIFFYLMAMTGANCLSVTGQHCIVFWFCCGRIFNKSCLTYKCTSCYSLQKD</sequence>
<gene>
    <name evidence="2" type="ORF">GAS29_11120</name>
    <name evidence="3" type="ORF">L4X52_22805</name>
</gene>
<feature type="transmembrane region" description="Helical" evidence="1">
    <location>
        <begin position="64"/>
        <end position="85"/>
    </location>
</feature>
<comment type="caution">
    <text evidence="2">The sequence shown here is derived from an EMBL/GenBank/DDBJ whole genome shotgun (WGS) entry which is preliminary data.</text>
</comment>
<evidence type="ECO:0000313" key="2">
    <source>
        <dbReference type="EMBL" id="KAB3855997.1"/>
    </source>
</evidence>
<dbReference type="RefSeq" id="WP_133300707.1">
    <property type="nucleotide sequence ID" value="NZ_CP072234.1"/>
</dbReference>
<reference evidence="2 4" key="1">
    <citation type="journal article" date="2019" name="Nat. Med.">
        <title>A library of human gut bacterial isolates paired with longitudinal multiomics data enables mechanistic microbiome research.</title>
        <authorList>
            <person name="Poyet M."/>
            <person name="Groussin M."/>
            <person name="Gibbons S.M."/>
            <person name="Avila-Pacheco J."/>
            <person name="Jiang X."/>
            <person name="Kearney S.M."/>
            <person name="Perrotta A.R."/>
            <person name="Berdy B."/>
            <person name="Zhao S."/>
            <person name="Lieberman T.D."/>
            <person name="Swanson P.K."/>
            <person name="Smith M."/>
            <person name="Roesemann S."/>
            <person name="Alexander J.E."/>
            <person name="Rich S.A."/>
            <person name="Livny J."/>
            <person name="Vlamakis H."/>
            <person name="Clish C."/>
            <person name="Bullock K."/>
            <person name="Deik A."/>
            <person name="Scott J."/>
            <person name="Pierce K.A."/>
            <person name="Xavier R.J."/>
            <person name="Alm E.J."/>
        </authorList>
    </citation>
    <scope>NUCLEOTIDE SEQUENCE [LARGE SCALE GENOMIC DNA]</scope>
    <source>
        <strain evidence="2 4">BIOML-A5</strain>
    </source>
</reference>
<feature type="transmembrane region" description="Helical" evidence="1">
    <location>
        <begin position="240"/>
        <end position="262"/>
    </location>
</feature>
<dbReference type="AlphaFoldDB" id="A0A397WD78"/>
<evidence type="ECO:0000313" key="4">
    <source>
        <dbReference type="Proteomes" id="UP000441522"/>
    </source>
</evidence>
<dbReference type="Proteomes" id="UP000441522">
    <property type="component" value="Unassembled WGS sequence"/>
</dbReference>
<organism evidence="2 4">
    <name type="scientific">Phocaeicola vulgatus</name>
    <name type="common">Bacteroides vulgatus</name>
    <dbReference type="NCBI Taxonomy" id="821"/>
    <lineage>
        <taxon>Bacteria</taxon>
        <taxon>Pseudomonadati</taxon>
        <taxon>Bacteroidota</taxon>
        <taxon>Bacteroidia</taxon>
        <taxon>Bacteroidales</taxon>
        <taxon>Bacteroidaceae</taxon>
        <taxon>Phocaeicola</taxon>
    </lineage>
</organism>
<reference evidence="3" key="2">
    <citation type="submission" date="2022-01" db="EMBL/GenBank/DDBJ databases">
        <authorList>
            <person name="Mingchao X."/>
        </authorList>
    </citation>
    <scope>NUCLEOTIDE SEQUENCE</scope>
    <source>
        <strain evidence="3">Bv4372</strain>
    </source>
</reference>
<feature type="transmembrane region" description="Helical" evidence="1">
    <location>
        <begin position="217"/>
        <end position="233"/>
    </location>
</feature>
<keyword evidence="1" id="KW-1133">Transmembrane helix</keyword>
<feature type="transmembrane region" description="Helical" evidence="1">
    <location>
        <begin position="27"/>
        <end position="52"/>
    </location>
</feature>
<name>A0A397WD78_PHOVU</name>
<feature type="transmembrane region" description="Helical" evidence="1">
    <location>
        <begin position="165"/>
        <end position="184"/>
    </location>
</feature>
<dbReference type="EMBL" id="JAKKWZ010000115">
    <property type="protein sequence ID" value="MCG0342765.1"/>
    <property type="molecule type" value="Genomic_DNA"/>
</dbReference>
<dbReference type="GO" id="GO:0016020">
    <property type="term" value="C:membrane"/>
    <property type="evidence" value="ECO:0007669"/>
    <property type="project" value="UniProtKB-SubCell"/>
</dbReference>
<keyword evidence="1" id="KW-0812">Transmembrane</keyword>
<keyword evidence="1" id="KW-0472">Membrane</keyword>
<feature type="transmembrane region" description="Helical" evidence="1">
    <location>
        <begin position="336"/>
        <end position="355"/>
    </location>
</feature>
<protein>
    <submittedName>
        <fullName evidence="2">O-antigen ligase family protein</fullName>
    </submittedName>
</protein>
<evidence type="ECO:0000313" key="3">
    <source>
        <dbReference type="EMBL" id="MCG0342765.1"/>
    </source>
</evidence>
<proteinExistence type="predicted"/>
<feature type="transmembrane region" description="Helical" evidence="1">
    <location>
        <begin position="91"/>
        <end position="107"/>
    </location>
</feature>
<dbReference type="EMBL" id="WCWW01000022">
    <property type="protein sequence ID" value="KAB3855997.1"/>
    <property type="molecule type" value="Genomic_DNA"/>
</dbReference>
<feature type="transmembrane region" description="Helical" evidence="1">
    <location>
        <begin position="193"/>
        <end position="211"/>
    </location>
</feature>
<dbReference type="Proteomes" id="UP001201179">
    <property type="component" value="Unassembled WGS sequence"/>
</dbReference>
<feature type="transmembrane region" description="Helical" evidence="1">
    <location>
        <begin position="367"/>
        <end position="393"/>
    </location>
</feature>
<keyword evidence="2" id="KW-0436">Ligase</keyword>
<evidence type="ECO:0000256" key="1">
    <source>
        <dbReference type="SAM" id="Phobius"/>
    </source>
</evidence>
<accession>A0A397WD78</accession>
<dbReference type="GO" id="GO:0016874">
    <property type="term" value="F:ligase activity"/>
    <property type="evidence" value="ECO:0007669"/>
    <property type="project" value="UniProtKB-KW"/>
</dbReference>
<feature type="transmembrane region" description="Helical" evidence="1">
    <location>
        <begin position="119"/>
        <end position="140"/>
    </location>
</feature>